<evidence type="ECO:0000313" key="5">
    <source>
        <dbReference type="Proteomes" id="UP000054549"/>
    </source>
</evidence>
<dbReference type="AlphaFoldDB" id="A0A0C2SGG0"/>
<feature type="region of interest" description="Disordered" evidence="2">
    <location>
        <begin position="260"/>
        <end position="282"/>
    </location>
</feature>
<dbReference type="SMART" id="SM00993">
    <property type="entry name" value="YL1_C"/>
    <property type="match status" value="1"/>
</dbReference>
<dbReference type="Pfam" id="PF05764">
    <property type="entry name" value="YL1"/>
    <property type="match status" value="1"/>
</dbReference>
<feature type="domain" description="Vps72/YL1 C-terminal" evidence="3">
    <location>
        <begin position="395"/>
        <end position="424"/>
    </location>
</feature>
<dbReference type="EMBL" id="KN818274">
    <property type="protein sequence ID" value="KIL62205.1"/>
    <property type="molecule type" value="Genomic_DNA"/>
</dbReference>
<evidence type="ECO:0000259" key="3">
    <source>
        <dbReference type="SMART" id="SM00993"/>
    </source>
</evidence>
<dbReference type="InterPro" id="IPR013272">
    <property type="entry name" value="Vps72/YL1_C"/>
</dbReference>
<dbReference type="PANTHER" id="PTHR13275">
    <property type="entry name" value="YL-1 PROTEIN TRANSCRIPTION FACTOR-LIKE 1"/>
    <property type="match status" value="1"/>
</dbReference>
<dbReference type="Pfam" id="PF08265">
    <property type="entry name" value="YL1_C"/>
    <property type="match status" value="1"/>
</dbReference>
<proteinExistence type="inferred from homology"/>
<evidence type="ECO:0000256" key="2">
    <source>
        <dbReference type="SAM" id="MobiDB-lite"/>
    </source>
</evidence>
<feature type="compositionally biased region" description="Basic and acidic residues" evidence="2">
    <location>
        <begin position="71"/>
        <end position="82"/>
    </location>
</feature>
<sequence length="456" mass="50999">MSDEENVATRRSRRSTAGNRMQAAFAEINIEDVANDMDEDRDFVDDKEQEDVFESDFESTDEEATQSELITGEKEVQDEEKRSRKQAKSKLEKITAVAEARFRATFNPDVTIEEKVDQKQKARRRVSIVNAETGDVIATDEPTTTAVMNERSLASSKPKIRQSRRKQTMQNTVETVKRLKSSEVKKAAAPKKAKVVKKHFTQGELLARALDTEEGNLVEHRDYLMLEEERRRRAKVVKTAAEGPLVRWVSRLEQVQVAVPNSDTTSAPPSAAQTVSYPTTSSYTGSNGALGTNTVLSQIRQPTPAIAPVAGSTEAALHQTTPVSSTPTQVMEPPQPVIKNETVAKNYVIHELGQFDGIRKPNWSESMKALFGDHVAWDEVRVYVGKGRPMSRPKHICPITGKQAMYFDPRTGVPYANVEAFKVLTGLLEHEYIWNAELGCYVGQEETRNDDVDMDQ</sequence>
<evidence type="ECO:0000256" key="1">
    <source>
        <dbReference type="ARBA" id="ARBA00006832"/>
    </source>
</evidence>
<keyword evidence="5" id="KW-1185">Reference proteome</keyword>
<feature type="region of interest" description="Disordered" evidence="2">
    <location>
        <begin position="1"/>
        <end position="91"/>
    </location>
</feature>
<dbReference type="InParanoid" id="A0A0C2SGG0"/>
<dbReference type="PANTHER" id="PTHR13275:SF4">
    <property type="entry name" value="VACUOLAR PROTEIN SORTING-ASSOCIATED PROTEIN 72 HOMOLOG"/>
    <property type="match status" value="1"/>
</dbReference>
<accession>A0A0C2SGG0</accession>
<dbReference type="FunCoup" id="A0A0C2SGG0">
    <property type="interactions" value="462"/>
</dbReference>
<reference evidence="4 5" key="1">
    <citation type="submission" date="2014-04" db="EMBL/GenBank/DDBJ databases">
        <title>Evolutionary Origins and Diversification of the Mycorrhizal Mutualists.</title>
        <authorList>
            <consortium name="DOE Joint Genome Institute"/>
            <consortium name="Mycorrhizal Genomics Consortium"/>
            <person name="Kohler A."/>
            <person name="Kuo A."/>
            <person name="Nagy L.G."/>
            <person name="Floudas D."/>
            <person name="Copeland A."/>
            <person name="Barry K.W."/>
            <person name="Cichocki N."/>
            <person name="Veneault-Fourrey C."/>
            <person name="LaButti K."/>
            <person name="Lindquist E.A."/>
            <person name="Lipzen A."/>
            <person name="Lundell T."/>
            <person name="Morin E."/>
            <person name="Murat C."/>
            <person name="Riley R."/>
            <person name="Ohm R."/>
            <person name="Sun H."/>
            <person name="Tunlid A."/>
            <person name="Henrissat B."/>
            <person name="Grigoriev I.V."/>
            <person name="Hibbett D.S."/>
            <person name="Martin F."/>
        </authorList>
    </citation>
    <scope>NUCLEOTIDE SEQUENCE [LARGE SCALE GENOMIC DNA]</scope>
    <source>
        <strain evidence="4 5">Koide BX008</strain>
    </source>
</reference>
<dbReference type="STRING" id="946122.A0A0C2SGG0"/>
<protein>
    <recommendedName>
        <fullName evidence="3">Vps72/YL1 C-terminal domain-containing protein</fullName>
    </recommendedName>
</protein>
<name>A0A0C2SGG0_AMAMK</name>
<dbReference type="HOGENOM" id="CLU_029477_0_0_1"/>
<dbReference type="Proteomes" id="UP000054549">
    <property type="component" value="Unassembled WGS sequence"/>
</dbReference>
<feature type="compositionally biased region" description="Acidic residues" evidence="2">
    <location>
        <begin position="29"/>
        <end position="65"/>
    </location>
</feature>
<evidence type="ECO:0000313" key="4">
    <source>
        <dbReference type="EMBL" id="KIL62205.1"/>
    </source>
</evidence>
<dbReference type="InterPro" id="IPR046757">
    <property type="entry name" value="YL1_N"/>
</dbReference>
<comment type="similarity">
    <text evidence="1">Belongs to the VPS72/YL1 family.</text>
</comment>
<organism evidence="4 5">
    <name type="scientific">Amanita muscaria (strain Koide BX008)</name>
    <dbReference type="NCBI Taxonomy" id="946122"/>
    <lineage>
        <taxon>Eukaryota</taxon>
        <taxon>Fungi</taxon>
        <taxon>Dikarya</taxon>
        <taxon>Basidiomycota</taxon>
        <taxon>Agaricomycotina</taxon>
        <taxon>Agaricomycetes</taxon>
        <taxon>Agaricomycetidae</taxon>
        <taxon>Agaricales</taxon>
        <taxon>Pluteineae</taxon>
        <taxon>Amanitaceae</taxon>
        <taxon>Amanita</taxon>
    </lineage>
</organism>
<gene>
    <name evidence="4" type="ORF">M378DRAFT_81541</name>
</gene>
<dbReference type="OrthoDB" id="78296at2759"/>
<dbReference type="GO" id="GO:0005634">
    <property type="term" value="C:nucleus"/>
    <property type="evidence" value="ECO:0007669"/>
    <property type="project" value="TreeGrafter"/>
</dbReference>